<name>A0A132UD86_9BACL</name>
<evidence type="ECO:0000313" key="1">
    <source>
        <dbReference type="EMBL" id="KWX81243.1"/>
    </source>
</evidence>
<dbReference type="EMBL" id="LIRB01000068">
    <property type="protein sequence ID" value="KWX81243.1"/>
    <property type="molecule type" value="Genomic_DNA"/>
</dbReference>
<organism evidence="1 2">
    <name type="scientific">Paenibacillus riograndensis</name>
    <dbReference type="NCBI Taxonomy" id="483937"/>
    <lineage>
        <taxon>Bacteria</taxon>
        <taxon>Bacillati</taxon>
        <taxon>Bacillota</taxon>
        <taxon>Bacilli</taxon>
        <taxon>Bacillales</taxon>
        <taxon>Paenibacillaceae</taxon>
        <taxon>Paenibacillus</taxon>
        <taxon>Paenibacillus sonchi group</taxon>
    </lineage>
</organism>
<sequence>MPAFFQEVKGGSADSLLMVRRAKSCTESGEAIHFISSKGKEGWETACVTVTRVPVADSPAGNAEPAE</sequence>
<dbReference type="AlphaFoldDB" id="A0A132UD86"/>
<gene>
    <name evidence="1" type="ORF">AMQ84_00450</name>
</gene>
<proteinExistence type="predicted"/>
<comment type="caution">
    <text evidence="1">The sequence shown here is derived from an EMBL/GenBank/DDBJ whole genome shotgun (WGS) entry which is preliminary data.</text>
</comment>
<dbReference type="Proteomes" id="UP000070475">
    <property type="component" value="Unassembled WGS sequence"/>
</dbReference>
<keyword evidence="2" id="KW-1185">Reference proteome</keyword>
<reference evidence="1 2" key="1">
    <citation type="submission" date="2015-08" db="EMBL/GenBank/DDBJ databases">
        <title>Genomes of Paenibacillus riograndensis.</title>
        <authorList>
            <person name="Sant'Anna F.H."/>
            <person name="Souza R."/>
            <person name="Ambrosini A."/>
            <person name="Bach E."/>
            <person name="Fernandes G."/>
            <person name="Balsanelli E."/>
            <person name="Baura V.A."/>
            <person name="Pedrosa F.O."/>
            <person name="Souza E.M."/>
            <person name="Passaglia L."/>
        </authorList>
    </citation>
    <scope>NUCLEOTIDE SEQUENCE [LARGE SCALE GENOMIC DNA]</scope>
    <source>
        <strain evidence="1 2">CAS34</strain>
    </source>
</reference>
<evidence type="ECO:0000313" key="2">
    <source>
        <dbReference type="Proteomes" id="UP000070475"/>
    </source>
</evidence>
<protein>
    <submittedName>
        <fullName evidence="1">Uncharacterized protein</fullName>
    </submittedName>
</protein>
<accession>A0A132UD86</accession>